<dbReference type="Pfam" id="PF14552">
    <property type="entry name" value="Tautomerase_2"/>
    <property type="match status" value="1"/>
</dbReference>
<dbReference type="InterPro" id="IPR014347">
    <property type="entry name" value="Tautomerase/MIF_sf"/>
</dbReference>
<keyword evidence="2" id="KW-1185">Reference proteome</keyword>
<dbReference type="Gene3D" id="3.30.429.10">
    <property type="entry name" value="Macrophage Migration Inhibitory Factor"/>
    <property type="match status" value="1"/>
</dbReference>
<reference evidence="1 2" key="1">
    <citation type="submission" date="2024-06" db="EMBL/GenBank/DDBJ databases">
        <title>Genomic Encyclopedia of Type Strains, Phase V (KMG-V): Genome sequencing to study the core and pangenomes of soil and plant-associated prokaryotes.</title>
        <authorList>
            <person name="Whitman W."/>
        </authorList>
    </citation>
    <scope>NUCLEOTIDE SEQUENCE [LARGE SCALE GENOMIC DNA]</scope>
    <source>
        <strain evidence="1 2">USDA 160</strain>
    </source>
</reference>
<dbReference type="EMBL" id="JBEPTQ010000002">
    <property type="protein sequence ID" value="MET4718287.1"/>
    <property type="molecule type" value="Genomic_DNA"/>
</dbReference>
<accession>A0ABV2RPN0</accession>
<gene>
    <name evidence="1" type="ORF">ABIF63_002393</name>
</gene>
<dbReference type="InterPro" id="IPR037479">
    <property type="entry name" value="Tauto_MSAD"/>
</dbReference>
<proteinExistence type="predicted"/>
<sequence>MPLLHISMRAGKPEAYRQAILDGLYRAMREALNVPEGDEFMTISEHDASNFRCGNAYGVKRSDDAVLIQITVFASRTAEQKKALYRRIAELLGENPGIRSEDVFVNVLDAPAENWSVGNGDRAICLTLPDLQISS</sequence>
<organism evidence="1 2">
    <name type="scientific">Bradyrhizobium japonicum</name>
    <dbReference type="NCBI Taxonomy" id="375"/>
    <lineage>
        <taxon>Bacteria</taxon>
        <taxon>Pseudomonadati</taxon>
        <taxon>Pseudomonadota</taxon>
        <taxon>Alphaproteobacteria</taxon>
        <taxon>Hyphomicrobiales</taxon>
        <taxon>Nitrobacteraceae</taxon>
        <taxon>Bradyrhizobium</taxon>
    </lineage>
</organism>
<dbReference type="PANTHER" id="PTHR38460">
    <property type="entry name" value="TAUTOMERASE YOLI-RELATED"/>
    <property type="match status" value="1"/>
</dbReference>
<evidence type="ECO:0000313" key="1">
    <source>
        <dbReference type="EMBL" id="MET4718287.1"/>
    </source>
</evidence>
<dbReference type="Proteomes" id="UP001549291">
    <property type="component" value="Unassembled WGS sequence"/>
</dbReference>
<dbReference type="PANTHER" id="PTHR38460:SF1">
    <property type="entry name" value="TAUTOMERASE YOLI-RELATED"/>
    <property type="match status" value="1"/>
</dbReference>
<dbReference type="SUPFAM" id="SSF55331">
    <property type="entry name" value="Tautomerase/MIF"/>
    <property type="match status" value="1"/>
</dbReference>
<name>A0ABV2RPN0_BRAJP</name>
<evidence type="ECO:0000313" key="2">
    <source>
        <dbReference type="Proteomes" id="UP001549291"/>
    </source>
</evidence>
<protein>
    <submittedName>
        <fullName evidence="1">Phenylpyruvate tautomerase PptA (4-oxalocrotonate tautomerase family)</fullName>
    </submittedName>
</protein>
<comment type="caution">
    <text evidence="1">The sequence shown here is derived from an EMBL/GenBank/DDBJ whole genome shotgun (WGS) entry which is preliminary data.</text>
</comment>